<evidence type="ECO:0000313" key="3">
    <source>
        <dbReference type="Proteomes" id="UP000035352"/>
    </source>
</evidence>
<dbReference type="SUPFAM" id="SSF56219">
    <property type="entry name" value="DNase I-like"/>
    <property type="match status" value="1"/>
</dbReference>
<protein>
    <submittedName>
        <fullName evidence="2">Metal-dependent hydrolase</fullName>
    </submittedName>
</protein>
<dbReference type="GO" id="GO:0016787">
    <property type="term" value="F:hydrolase activity"/>
    <property type="evidence" value="ECO:0007669"/>
    <property type="project" value="UniProtKB-KW"/>
</dbReference>
<dbReference type="InterPro" id="IPR051916">
    <property type="entry name" value="GPI-anchor_lipid_remodeler"/>
</dbReference>
<dbReference type="STRING" id="413882.AAW51_3524"/>
<dbReference type="EMBL" id="CP011371">
    <property type="protein sequence ID" value="AKJ30215.1"/>
    <property type="molecule type" value="Genomic_DNA"/>
</dbReference>
<dbReference type="AlphaFoldDB" id="A0A0G3BUK4"/>
<sequence>MPELVLTSWNIQWGRGVDGRVDLDRIVQTLMAPGAPGVVLLQEVADGFADLAGHDGSDQFEGLRQRLAGYTVVEGVATDLPGTAGRRQRFGNLLAARLPVGQAWRHLLPWPAEDGVASMQRVAVEATLQAPFGPLRVTTTHLEYYAPRQRRAQAQRLRELHREAVQQSRCDRRPAEGAFALSPRAASAVLCGDFNCGADSDELALLLQPFDDGTARYCDAWPHLHPGRPHAPTLGLYDHAQWPQGPQCFDFFLVSEDLLPRLIAIEVDAQTQHSDHQPVRLRLDAA</sequence>
<keyword evidence="2" id="KW-0378">Hydrolase</keyword>
<dbReference type="PANTHER" id="PTHR14859:SF0">
    <property type="entry name" value="ENDONUCLEASE_EXONUCLEASE_PHOSPHATASE FAMILY PROTEIN, EXPRESSED"/>
    <property type="match status" value="1"/>
</dbReference>
<dbReference type="KEGG" id="pbh:AAW51_3524"/>
<accession>A0A0G3BUK4</accession>
<evidence type="ECO:0000259" key="1">
    <source>
        <dbReference type="Pfam" id="PF03372"/>
    </source>
</evidence>
<dbReference type="Proteomes" id="UP000035352">
    <property type="component" value="Chromosome"/>
</dbReference>
<gene>
    <name evidence="2" type="ORF">AAW51_3524</name>
</gene>
<name>A0A0G3BUK4_9BURK</name>
<keyword evidence="3" id="KW-1185">Reference proteome</keyword>
<dbReference type="Gene3D" id="3.60.10.10">
    <property type="entry name" value="Endonuclease/exonuclease/phosphatase"/>
    <property type="match status" value="1"/>
</dbReference>
<dbReference type="InterPro" id="IPR005135">
    <property type="entry name" value="Endo/exonuclease/phosphatase"/>
</dbReference>
<dbReference type="PANTHER" id="PTHR14859">
    <property type="entry name" value="CALCOFLUOR WHITE HYPERSENSITIVE PROTEIN PRECURSOR"/>
    <property type="match status" value="1"/>
</dbReference>
<dbReference type="GO" id="GO:0006506">
    <property type="term" value="P:GPI anchor biosynthetic process"/>
    <property type="evidence" value="ECO:0007669"/>
    <property type="project" value="TreeGrafter"/>
</dbReference>
<organism evidence="2 3">
    <name type="scientific">Caldimonas brevitalea</name>
    <dbReference type="NCBI Taxonomy" id="413882"/>
    <lineage>
        <taxon>Bacteria</taxon>
        <taxon>Pseudomonadati</taxon>
        <taxon>Pseudomonadota</taxon>
        <taxon>Betaproteobacteria</taxon>
        <taxon>Burkholderiales</taxon>
        <taxon>Sphaerotilaceae</taxon>
        <taxon>Caldimonas</taxon>
    </lineage>
</organism>
<dbReference type="InterPro" id="IPR036691">
    <property type="entry name" value="Endo/exonu/phosph_ase_sf"/>
</dbReference>
<proteinExistence type="predicted"/>
<dbReference type="PATRIC" id="fig|413882.6.peg.3681"/>
<dbReference type="Pfam" id="PF03372">
    <property type="entry name" value="Exo_endo_phos"/>
    <property type="match status" value="1"/>
</dbReference>
<dbReference type="RefSeq" id="WP_047195636.1">
    <property type="nucleotide sequence ID" value="NZ_CP011371.1"/>
</dbReference>
<dbReference type="GO" id="GO:0016020">
    <property type="term" value="C:membrane"/>
    <property type="evidence" value="ECO:0007669"/>
    <property type="project" value="GOC"/>
</dbReference>
<feature type="domain" description="Endonuclease/exonuclease/phosphatase" evidence="1">
    <location>
        <begin position="8"/>
        <end position="263"/>
    </location>
</feature>
<reference evidence="2 3" key="1">
    <citation type="submission" date="2015-05" db="EMBL/GenBank/DDBJ databases">
        <authorList>
            <person name="Tang B."/>
            <person name="Yu Y."/>
        </authorList>
    </citation>
    <scope>NUCLEOTIDE SEQUENCE [LARGE SCALE GENOMIC DNA]</scope>
    <source>
        <strain evidence="2 3">DSM 7029</strain>
    </source>
</reference>
<dbReference type="OrthoDB" id="5294090at2"/>
<evidence type="ECO:0000313" key="2">
    <source>
        <dbReference type="EMBL" id="AKJ30215.1"/>
    </source>
</evidence>